<dbReference type="Pfam" id="PF00512">
    <property type="entry name" value="HisKA"/>
    <property type="match status" value="1"/>
</dbReference>
<dbReference type="GO" id="GO:0005524">
    <property type="term" value="F:ATP binding"/>
    <property type="evidence" value="ECO:0007669"/>
    <property type="project" value="UniProtKB-KW"/>
</dbReference>
<dbReference type="SUPFAM" id="SSF47384">
    <property type="entry name" value="Homodimeric domain of signal transducing histidine kinase"/>
    <property type="match status" value="1"/>
</dbReference>
<accession>A0A0A8UT75</accession>
<dbReference type="SUPFAM" id="SSF52172">
    <property type="entry name" value="CheY-like"/>
    <property type="match status" value="1"/>
</dbReference>
<dbReference type="Pfam" id="PF02518">
    <property type="entry name" value="HATPase_c"/>
    <property type="match status" value="2"/>
</dbReference>
<name>A0A0A8UT75_LEGHA</name>
<evidence type="ECO:0000259" key="10">
    <source>
        <dbReference type="PROSITE" id="PS50109"/>
    </source>
</evidence>
<dbReference type="PANTHER" id="PTHR43547">
    <property type="entry name" value="TWO-COMPONENT HISTIDINE KINASE"/>
    <property type="match status" value="1"/>
</dbReference>
<keyword evidence="3 9" id="KW-0597">Phosphoprotein</keyword>
<dbReference type="EMBL" id="LN681225">
    <property type="protein sequence ID" value="CEK12050.1"/>
    <property type="molecule type" value="Genomic_DNA"/>
</dbReference>
<evidence type="ECO:0000256" key="3">
    <source>
        <dbReference type="ARBA" id="ARBA00022553"/>
    </source>
</evidence>
<comment type="catalytic activity">
    <reaction evidence="1">
        <text>ATP + protein L-histidine = ADP + protein N-phospho-L-histidine.</text>
        <dbReference type="EC" id="2.7.13.3"/>
    </reaction>
</comment>
<dbReference type="SMART" id="SM00387">
    <property type="entry name" value="HATPase_c"/>
    <property type="match status" value="2"/>
</dbReference>
<dbReference type="InterPro" id="IPR001789">
    <property type="entry name" value="Sig_transdc_resp-reg_receiver"/>
</dbReference>
<evidence type="ECO:0000256" key="7">
    <source>
        <dbReference type="ARBA" id="ARBA00022840"/>
    </source>
</evidence>
<keyword evidence="6" id="KW-0418">Kinase</keyword>
<dbReference type="InterPro" id="IPR005467">
    <property type="entry name" value="His_kinase_dom"/>
</dbReference>
<dbReference type="PANTHER" id="PTHR43547:SF2">
    <property type="entry name" value="HYBRID SIGNAL TRANSDUCTION HISTIDINE KINASE C"/>
    <property type="match status" value="1"/>
</dbReference>
<dbReference type="Gene3D" id="3.30.565.10">
    <property type="entry name" value="Histidine kinase-like ATPase, C-terminal domain"/>
    <property type="match status" value="2"/>
</dbReference>
<feature type="modified residue" description="4-aspartylphosphate" evidence="9">
    <location>
        <position position="397"/>
    </location>
</feature>
<dbReference type="CDD" id="cd16922">
    <property type="entry name" value="HATPase_EvgS-ArcB-TorS-like"/>
    <property type="match status" value="1"/>
</dbReference>
<dbReference type="SUPFAM" id="SSF55874">
    <property type="entry name" value="ATPase domain of HSP90 chaperone/DNA topoisomerase II/histidine kinase"/>
    <property type="match status" value="2"/>
</dbReference>
<dbReference type="KEGG" id="lha:LHA_3062"/>
<gene>
    <name evidence="12" type="ORF">LHA_3062</name>
</gene>
<organism evidence="12 13">
    <name type="scientific">Legionella hackeliae</name>
    <dbReference type="NCBI Taxonomy" id="449"/>
    <lineage>
        <taxon>Bacteria</taxon>
        <taxon>Pseudomonadati</taxon>
        <taxon>Pseudomonadota</taxon>
        <taxon>Gammaproteobacteria</taxon>
        <taxon>Legionellales</taxon>
        <taxon>Legionellaceae</taxon>
        <taxon>Legionella</taxon>
    </lineage>
</organism>
<dbReference type="SMART" id="SM00448">
    <property type="entry name" value="REC"/>
    <property type="match status" value="1"/>
</dbReference>
<reference evidence="13" key="1">
    <citation type="submission" date="2014-09" db="EMBL/GenBank/DDBJ databases">
        <authorList>
            <person name="Gomez-Valero L."/>
        </authorList>
    </citation>
    <scope>NUCLEOTIDE SEQUENCE [LARGE SCALE GENOMIC DNA]</scope>
    <source>
        <strain evidence="13">ATCC35250</strain>
    </source>
</reference>
<dbReference type="SMART" id="SM00388">
    <property type="entry name" value="HisKA"/>
    <property type="match status" value="1"/>
</dbReference>
<evidence type="ECO:0000313" key="13">
    <source>
        <dbReference type="Proteomes" id="UP000032803"/>
    </source>
</evidence>
<dbReference type="InterPro" id="IPR036890">
    <property type="entry name" value="HATPase_C_sf"/>
</dbReference>
<dbReference type="Proteomes" id="UP000032803">
    <property type="component" value="Chromosome I"/>
</dbReference>
<dbReference type="PATRIC" id="fig|449.7.peg.1595"/>
<dbReference type="InterPro" id="IPR003594">
    <property type="entry name" value="HATPase_dom"/>
</dbReference>
<evidence type="ECO:0000256" key="2">
    <source>
        <dbReference type="ARBA" id="ARBA00012438"/>
    </source>
</evidence>
<proteinExistence type="predicted"/>
<dbReference type="PRINTS" id="PR00344">
    <property type="entry name" value="BCTRLSENSOR"/>
</dbReference>
<protein>
    <recommendedName>
        <fullName evidence="2">histidine kinase</fullName>
        <ecNumber evidence="2">2.7.13.3</ecNumber>
    </recommendedName>
</protein>
<dbReference type="Pfam" id="PF00072">
    <property type="entry name" value="Response_reg"/>
    <property type="match status" value="1"/>
</dbReference>
<evidence type="ECO:0000256" key="9">
    <source>
        <dbReference type="PROSITE-ProRule" id="PRU00169"/>
    </source>
</evidence>
<dbReference type="Gene3D" id="3.40.50.2300">
    <property type="match status" value="1"/>
</dbReference>
<keyword evidence="13" id="KW-1185">Reference proteome</keyword>
<dbReference type="AlphaFoldDB" id="A0A0A8UT75"/>
<evidence type="ECO:0000256" key="4">
    <source>
        <dbReference type="ARBA" id="ARBA00022679"/>
    </source>
</evidence>
<keyword evidence="8" id="KW-0902">Two-component regulatory system</keyword>
<dbReference type="RefSeq" id="WP_052673737.1">
    <property type="nucleotide sequence ID" value="NZ_LN681225.1"/>
</dbReference>
<dbReference type="HOGENOM" id="CLU_394265_0_0_6"/>
<evidence type="ECO:0000256" key="8">
    <source>
        <dbReference type="ARBA" id="ARBA00023012"/>
    </source>
</evidence>
<keyword evidence="4" id="KW-0808">Transferase</keyword>
<dbReference type="PROSITE" id="PS50109">
    <property type="entry name" value="HIS_KIN"/>
    <property type="match status" value="2"/>
</dbReference>
<dbReference type="CDD" id="cd17574">
    <property type="entry name" value="REC_OmpR"/>
    <property type="match status" value="1"/>
</dbReference>
<dbReference type="PROSITE" id="PS50110">
    <property type="entry name" value="RESPONSE_REGULATORY"/>
    <property type="match status" value="1"/>
</dbReference>
<dbReference type="Gene3D" id="1.10.287.130">
    <property type="match status" value="1"/>
</dbReference>
<dbReference type="InterPro" id="IPR011006">
    <property type="entry name" value="CheY-like_superfamily"/>
</dbReference>
<evidence type="ECO:0000259" key="11">
    <source>
        <dbReference type="PROSITE" id="PS50110"/>
    </source>
</evidence>
<dbReference type="EC" id="2.7.13.3" evidence="2"/>
<keyword evidence="5" id="KW-0547">Nucleotide-binding</keyword>
<evidence type="ECO:0000313" key="12">
    <source>
        <dbReference type="EMBL" id="CEK12050.1"/>
    </source>
</evidence>
<dbReference type="InterPro" id="IPR036097">
    <property type="entry name" value="HisK_dim/P_sf"/>
</dbReference>
<dbReference type="CDD" id="cd00082">
    <property type="entry name" value="HisKA"/>
    <property type="match status" value="1"/>
</dbReference>
<dbReference type="STRING" id="449.LHA_3062"/>
<evidence type="ECO:0000256" key="5">
    <source>
        <dbReference type="ARBA" id="ARBA00022741"/>
    </source>
</evidence>
<feature type="domain" description="Response regulatory" evidence="11">
    <location>
        <begin position="349"/>
        <end position="464"/>
    </location>
</feature>
<evidence type="ECO:0000256" key="1">
    <source>
        <dbReference type="ARBA" id="ARBA00000085"/>
    </source>
</evidence>
<sequence>MQHPALHEIQKNIEEMANQLCLAVKGEFDFTIKIDTENESMQKLTMLVNFVLDTARRSLVDVREKNTRLMELDQLKSDFIANVSHELRTPLTLILAPLKTILENNDLALPQDVLQNLERIQRNAARLFTQVNNILDFSKLEAEKFQLREEPIDLKKFLSQLIDDAQDLAKERHIHLTFQTKGKNKAVLLDKSMLEKTLLNLISNALKFTPAQGFITVELKQQNEAMCLRVSDSGPGIPKEQIPYIFDRFHQVDSSSTRAYEGTGIGLTVVKQFVEMMQGSISVDSEIGKGTTFIINLPVQLANRSDYPEKQANFTTDSTFENFKAGLATSSFENNTPDDFLSENRQLPLLILADDNPDIRTYIVSLLKDKFNVVTVDNGKAALEAVRQHNPQVILSDIMMPIMDGYQLTRALKAHKETCNIPIILITAKAGDEAVVTGLNVGADDYLVKPFSPQELIARTTAAYKQYESYLENCRLNSQLVSIARRAGMADLATSILHNIGNVLNSANVSLDMIKEHSNPSYLQDLRTVSLMFKEHKGTLTSYLTEDAKGKLLPDYLLALIRKINQEHETIGKEMLCLRNQIAHIKDVVAMQKSLCGVSGVFEQLSVNEIIINAIEMCKSALDKQAVQIHYDSKESIFVVTDKAKLLQILINLIQNAIDALSASDEAINKIIRLTVAEYPEANNLTIKIQDNGTGIKEEDRDKIFSFGFTTKSYGHGFGLHTSALAAKELGGNLQMDSKGFGYGAEFILTLPSTQVERRYLHGDNNFEKRKNSHY</sequence>
<feature type="domain" description="Histidine kinase" evidence="10">
    <location>
        <begin position="603"/>
        <end position="755"/>
    </location>
</feature>
<dbReference type="InterPro" id="IPR004358">
    <property type="entry name" value="Sig_transdc_His_kin-like_C"/>
</dbReference>
<feature type="domain" description="Histidine kinase" evidence="10">
    <location>
        <begin position="82"/>
        <end position="301"/>
    </location>
</feature>
<dbReference type="GO" id="GO:0000155">
    <property type="term" value="F:phosphorelay sensor kinase activity"/>
    <property type="evidence" value="ECO:0007669"/>
    <property type="project" value="InterPro"/>
</dbReference>
<evidence type="ECO:0000256" key="6">
    <source>
        <dbReference type="ARBA" id="ARBA00022777"/>
    </source>
</evidence>
<dbReference type="OrthoDB" id="9768069at2"/>
<dbReference type="FunFam" id="3.30.565.10:FF:000037">
    <property type="entry name" value="Hybrid sensor histidine kinase/response regulator"/>
    <property type="match status" value="1"/>
</dbReference>
<keyword evidence="7" id="KW-0067">ATP-binding</keyword>
<dbReference type="InterPro" id="IPR003661">
    <property type="entry name" value="HisK_dim/P_dom"/>
</dbReference>